<keyword evidence="2" id="KW-1185">Reference proteome</keyword>
<evidence type="ECO:0008006" key="3">
    <source>
        <dbReference type="Google" id="ProtNLM"/>
    </source>
</evidence>
<accession>A0A7G9SQW3</accession>
<name>A0A7G9SQW3_9GAMM</name>
<dbReference type="KEGG" id="tcn:H9L16_00890"/>
<reference evidence="1 2" key="1">
    <citation type="submission" date="2020-08" db="EMBL/GenBank/DDBJ databases">
        <title>Genome sequence of Thermomonas carbonis KCTC 42013T.</title>
        <authorList>
            <person name="Hyun D.-W."/>
            <person name="Bae J.-W."/>
        </authorList>
    </citation>
    <scope>NUCLEOTIDE SEQUENCE [LARGE SCALE GENOMIC DNA]</scope>
    <source>
        <strain evidence="1 2">KCTC 42013</strain>
    </source>
</reference>
<dbReference type="AlphaFoldDB" id="A0A7G9SQW3"/>
<dbReference type="Proteomes" id="UP000515804">
    <property type="component" value="Chromosome"/>
</dbReference>
<dbReference type="EMBL" id="CP060719">
    <property type="protein sequence ID" value="QNN70238.1"/>
    <property type="molecule type" value="Genomic_DNA"/>
</dbReference>
<gene>
    <name evidence="1" type="ORF">H9L16_00890</name>
</gene>
<evidence type="ECO:0000313" key="1">
    <source>
        <dbReference type="EMBL" id="QNN70238.1"/>
    </source>
</evidence>
<sequence>MSEPAPPRRIGKRLLRLAAILAAVLLVLLLVAGWLLQPQRAGGFLLKQVGSSLGLQITASAIDYRLRGTPQLVLHDVVALRPGDAKALLRTERVFVSLPWRTLRTRGNDLTVQRVELDAPVLDLPALQRWLPTRPPSAETRIPTVVDGLLIVRGRIDNDDWWIEGLSIDVPSLNPERLLRARVRGRYSAPPMSIPADLAIAIAHPRRLLAGAPTGVAGIGTLTVANADWQVPAQVFLSGPLRLGRDSALMKPARLGIDARYRSPSTDLPFRLGLHGPMAFNSATWRFVPVQVFLDGDGAIPDASARGSVSVGKRLVLHLDGRIAAWPETWPTLPAPLSASTSPMPFAVDYKGSIDFADIAALELQREATRFDARFRLPKVLAWLDDIATGTPLPPLQGSLSTPRIDIAGAVLEGVEIELDDSGTPPQAD</sequence>
<dbReference type="RefSeq" id="WP_187552754.1">
    <property type="nucleotide sequence ID" value="NZ_BMZL01000001.1"/>
</dbReference>
<protein>
    <recommendedName>
        <fullName evidence="3">AsmA family protein</fullName>
    </recommendedName>
</protein>
<organism evidence="1 2">
    <name type="scientific">Thermomonas carbonis</name>
    <dbReference type="NCBI Taxonomy" id="1463158"/>
    <lineage>
        <taxon>Bacteria</taxon>
        <taxon>Pseudomonadati</taxon>
        <taxon>Pseudomonadota</taxon>
        <taxon>Gammaproteobacteria</taxon>
        <taxon>Lysobacterales</taxon>
        <taxon>Lysobacteraceae</taxon>
        <taxon>Thermomonas</taxon>
    </lineage>
</organism>
<proteinExistence type="predicted"/>
<evidence type="ECO:0000313" key="2">
    <source>
        <dbReference type="Proteomes" id="UP000515804"/>
    </source>
</evidence>